<dbReference type="RefSeq" id="WP_182503807.1">
    <property type="nucleotide sequence ID" value="NZ_JACJHX010000019.1"/>
</dbReference>
<dbReference type="EMBL" id="JACJHX010000019">
    <property type="protein sequence ID" value="MBA9028837.1"/>
    <property type="molecule type" value="Genomic_DNA"/>
</dbReference>
<evidence type="ECO:0000313" key="1">
    <source>
        <dbReference type="EMBL" id="MBA9028837.1"/>
    </source>
</evidence>
<dbReference type="InterPro" id="IPR018540">
    <property type="entry name" value="Spo0E-like"/>
</dbReference>
<protein>
    <recommendedName>
        <fullName evidence="3">Aspartyl-phosphate phosphatase Spo0E family protein</fullName>
    </recommendedName>
</protein>
<dbReference type="InterPro" id="IPR037208">
    <property type="entry name" value="Spo0E-like_sf"/>
</dbReference>
<gene>
    <name evidence="1" type="ORF">HNP81_004158</name>
</gene>
<name>A0ABR6CUX8_9BACI</name>
<dbReference type="Proteomes" id="UP000626697">
    <property type="component" value="Unassembled WGS sequence"/>
</dbReference>
<dbReference type="Gene3D" id="4.10.280.10">
    <property type="entry name" value="Helix-loop-helix DNA-binding domain"/>
    <property type="match status" value="1"/>
</dbReference>
<reference evidence="1 2" key="1">
    <citation type="submission" date="2020-08" db="EMBL/GenBank/DDBJ databases">
        <title>Genomic Encyclopedia of Type Strains, Phase IV (KMG-IV): sequencing the most valuable type-strain genomes for metagenomic binning, comparative biology and taxonomic classification.</title>
        <authorList>
            <person name="Goeker M."/>
        </authorList>
    </citation>
    <scope>NUCLEOTIDE SEQUENCE [LARGE SCALE GENOMIC DNA]</scope>
    <source>
        <strain evidence="1 2">DSM 105481</strain>
    </source>
</reference>
<sequence length="60" mass="6954">MKIKELILCDLEQKINTSRTLMISIGTLKGLNHPETIKISQELDAILNIYHRINLFSYPK</sequence>
<proteinExistence type="predicted"/>
<evidence type="ECO:0008006" key="3">
    <source>
        <dbReference type="Google" id="ProtNLM"/>
    </source>
</evidence>
<keyword evidence="2" id="KW-1185">Reference proteome</keyword>
<organism evidence="1 2">
    <name type="scientific">Peribacillus huizhouensis</name>
    <dbReference type="NCBI Taxonomy" id="1501239"/>
    <lineage>
        <taxon>Bacteria</taxon>
        <taxon>Bacillati</taxon>
        <taxon>Bacillota</taxon>
        <taxon>Bacilli</taxon>
        <taxon>Bacillales</taxon>
        <taxon>Bacillaceae</taxon>
        <taxon>Peribacillus</taxon>
    </lineage>
</organism>
<dbReference type="SUPFAM" id="SSF140500">
    <property type="entry name" value="BAS1536-like"/>
    <property type="match status" value="1"/>
</dbReference>
<evidence type="ECO:0000313" key="2">
    <source>
        <dbReference type="Proteomes" id="UP000626697"/>
    </source>
</evidence>
<dbReference type="InterPro" id="IPR036638">
    <property type="entry name" value="HLH_DNA-bd_sf"/>
</dbReference>
<accession>A0ABR6CUX8</accession>
<dbReference type="Pfam" id="PF09388">
    <property type="entry name" value="SpoOE-like"/>
    <property type="match status" value="1"/>
</dbReference>
<comment type="caution">
    <text evidence="1">The sequence shown here is derived from an EMBL/GenBank/DDBJ whole genome shotgun (WGS) entry which is preliminary data.</text>
</comment>